<dbReference type="InterPro" id="IPR007815">
    <property type="entry name" value="Emycin_Estase"/>
</dbReference>
<dbReference type="EMBL" id="JACHMY010000001">
    <property type="protein sequence ID" value="MBB5835258.1"/>
    <property type="molecule type" value="Genomic_DNA"/>
</dbReference>
<dbReference type="Gene3D" id="3.40.1660.10">
    <property type="entry name" value="EreA-like (biosynthetic domain)"/>
    <property type="match status" value="1"/>
</dbReference>
<dbReference type="CDD" id="cd14728">
    <property type="entry name" value="Ere-like"/>
    <property type="match status" value="1"/>
</dbReference>
<dbReference type="Gene3D" id="3.30.1870.10">
    <property type="entry name" value="EreA-like, domain 2"/>
    <property type="match status" value="1"/>
</dbReference>
<dbReference type="Gene3D" id="1.20.1440.30">
    <property type="entry name" value="Biosynthetic Protein domain"/>
    <property type="match status" value="1"/>
</dbReference>
<sequence>MSESGVQQWLEETAWALSGVEAGTPYDDLEPLRKVLADVRVVGLGEATHGTREFFQLKHRLLEFLVTELGCRVLLMEASESAAVAVDAYVRGGPGDAPTVVSDLGFWVWATEEVVAMVQWMRKYNSGRSADEQVGFVGIDPQKCSAALNVIRDYLVSDAPERLELFDEGIAAEIDAGPGAKPDPKRALVREAEALVGFLDKHSAPPEVLVAGRQLVRSAEVVCAEKEHKEAARTVFGVRDRLMAEAVDTALGDDLMGAVWAHNGHLAASRPSAAVRPMGRELRERYGSAYYAIAVLGGSGAFRARRTWPGPWAGSRSGPVEVNKLDRGGFSSLEGLLEAANPRDHFLDLRTVAQAPGEIKNWLEEPQMFRSFGAFVARWTYKFQFAPTLLPEEFDGVAYVVSTSPSRPL</sequence>
<gene>
    <name evidence="1" type="ORF">HDA39_001992</name>
</gene>
<comment type="caution">
    <text evidence="1">The sequence shown here is derived from an EMBL/GenBank/DDBJ whole genome shotgun (WGS) entry which is preliminary data.</text>
</comment>
<dbReference type="GO" id="GO:0016787">
    <property type="term" value="F:hydrolase activity"/>
    <property type="evidence" value="ECO:0007669"/>
    <property type="project" value="UniProtKB-KW"/>
</dbReference>
<dbReference type="AlphaFoldDB" id="A0A7W9J5H8"/>
<dbReference type="SUPFAM" id="SSF159501">
    <property type="entry name" value="EreA/ChaN-like"/>
    <property type="match status" value="1"/>
</dbReference>
<evidence type="ECO:0000313" key="1">
    <source>
        <dbReference type="EMBL" id="MBB5835258.1"/>
    </source>
</evidence>
<dbReference type="Proteomes" id="UP000549971">
    <property type="component" value="Unassembled WGS sequence"/>
</dbReference>
<dbReference type="InterPro" id="IPR052036">
    <property type="entry name" value="Hydrolase/PRTase-associated"/>
</dbReference>
<keyword evidence="1" id="KW-0378">Hydrolase</keyword>
<evidence type="ECO:0000313" key="2">
    <source>
        <dbReference type="Proteomes" id="UP000549971"/>
    </source>
</evidence>
<protein>
    <submittedName>
        <fullName evidence="1">Erythromycin esterase</fullName>
        <ecNumber evidence="1">3.1.1.-</ecNumber>
    </submittedName>
</protein>
<dbReference type="GO" id="GO:0046677">
    <property type="term" value="P:response to antibiotic"/>
    <property type="evidence" value="ECO:0007669"/>
    <property type="project" value="InterPro"/>
</dbReference>
<proteinExistence type="predicted"/>
<dbReference type="PANTHER" id="PTHR31299">
    <property type="entry name" value="ESTERASE, PUTATIVE (AFU_ORTHOLOGUE AFUA_1G05850)-RELATED"/>
    <property type="match status" value="1"/>
</dbReference>
<dbReference type="Pfam" id="PF05139">
    <property type="entry name" value="Erythro_esteras"/>
    <property type="match status" value="1"/>
</dbReference>
<name>A0A7W9J5H8_9ACTN</name>
<reference evidence="1 2" key="1">
    <citation type="submission" date="2020-08" db="EMBL/GenBank/DDBJ databases">
        <title>Sequencing the genomes of 1000 actinobacteria strains.</title>
        <authorList>
            <person name="Klenk H.-P."/>
        </authorList>
    </citation>
    <scope>NUCLEOTIDE SEQUENCE [LARGE SCALE GENOMIC DNA]</scope>
    <source>
        <strain evidence="1 2">DSM 28967</strain>
    </source>
</reference>
<accession>A0A7W9J5H8</accession>
<organism evidence="1 2">
    <name type="scientific">Kribbella italica</name>
    <dbReference type="NCBI Taxonomy" id="1540520"/>
    <lineage>
        <taxon>Bacteria</taxon>
        <taxon>Bacillati</taxon>
        <taxon>Actinomycetota</taxon>
        <taxon>Actinomycetes</taxon>
        <taxon>Propionibacteriales</taxon>
        <taxon>Kribbellaceae</taxon>
        <taxon>Kribbella</taxon>
    </lineage>
</organism>
<dbReference type="EC" id="3.1.1.-" evidence="1"/>
<dbReference type="RefSeq" id="WP_184794931.1">
    <property type="nucleotide sequence ID" value="NZ_JACHMY010000001.1"/>
</dbReference>
<dbReference type="PANTHER" id="PTHR31299:SF0">
    <property type="entry name" value="ESTERASE, PUTATIVE (AFU_ORTHOLOGUE AFUA_1G05850)-RELATED"/>
    <property type="match status" value="1"/>
</dbReference>
<keyword evidence="2" id="KW-1185">Reference proteome</keyword>